<comment type="similarity">
    <text evidence="4">Belongs to the 5'-nucleotidase family.</text>
</comment>
<evidence type="ECO:0000259" key="6">
    <source>
        <dbReference type="Pfam" id="PF02872"/>
    </source>
</evidence>
<proteinExistence type="inferred from homology"/>
<dbReference type="Pfam" id="PF02872">
    <property type="entry name" value="5_nucleotid_C"/>
    <property type="match status" value="1"/>
</dbReference>
<dbReference type="InterPro" id="IPR006179">
    <property type="entry name" value="5_nucleotidase/apyrase"/>
</dbReference>
<evidence type="ECO:0000256" key="2">
    <source>
        <dbReference type="ARBA" id="ARBA00022729"/>
    </source>
</evidence>
<dbReference type="PRINTS" id="PR01607">
    <property type="entry name" value="APYRASEFAMLY"/>
</dbReference>
<evidence type="ECO:0000256" key="3">
    <source>
        <dbReference type="ARBA" id="ARBA00022741"/>
    </source>
</evidence>
<dbReference type="PROSITE" id="PS00786">
    <property type="entry name" value="5_NUCLEOTIDASE_2"/>
    <property type="match status" value="1"/>
</dbReference>
<keyword evidence="2" id="KW-0732">Signal</keyword>
<organism evidence="7 8">
    <name type="scientific">Oceanivirga miroungae</name>
    <dbReference type="NCBI Taxonomy" id="1130046"/>
    <lineage>
        <taxon>Bacteria</taxon>
        <taxon>Fusobacteriati</taxon>
        <taxon>Fusobacteriota</taxon>
        <taxon>Fusobacteriia</taxon>
        <taxon>Fusobacteriales</taxon>
        <taxon>Leptotrichiaceae</taxon>
        <taxon>Oceanivirga</taxon>
    </lineage>
</organism>
<feature type="domain" description="5'-Nucleotidase C-terminal" evidence="6">
    <location>
        <begin position="392"/>
        <end position="545"/>
    </location>
</feature>
<evidence type="ECO:0000259" key="5">
    <source>
        <dbReference type="Pfam" id="PF00149"/>
    </source>
</evidence>
<dbReference type="InterPro" id="IPR036907">
    <property type="entry name" value="5'-Nucleotdase_C_sf"/>
</dbReference>
<dbReference type="RefSeq" id="WP_156682831.1">
    <property type="nucleotide sequence ID" value="NZ_CABWIB010000001.1"/>
</dbReference>
<dbReference type="EMBL" id="CABWIB010000001">
    <property type="protein sequence ID" value="VWL84775.1"/>
    <property type="molecule type" value="Genomic_DNA"/>
</dbReference>
<dbReference type="CDD" id="cd07409">
    <property type="entry name" value="MPP_CD73_N"/>
    <property type="match status" value="1"/>
</dbReference>
<protein>
    <submittedName>
        <fullName evidence="7">Adenosine synthase A</fullName>
    </submittedName>
</protein>
<evidence type="ECO:0000256" key="4">
    <source>
        <dbReference type="RuleBase" id="RU362119"/>
    </source>
</evidence>
<dbReference type="PANTHER" id="PTHR11575">
    <property type="entry name" value="5'-NUCLEOTIDASE-RELATED"/>
    <property type="match status" value="1"/>
</dbReference>
<keyword evidence="1" id="KW-0479">Metal-binding</keyword>
<dbReference type="InterPro" id="IPR004843">
    <property type="entry name" value="Calcineurin-like_PHP"/>
</dbReference>
<keyword evidence="3 4" id="KW-0547">Nucleotide-binding</keyword>
<dbReference type="GO" id="GO:0046872">
    <property type="term" value="F:metal ion binding"/>
    <property type="evidence" value="ECO:0007669"/>
    <property type="project" value="UniProtKB-KW"/>
</dbReference>
<dbReference type="InterPro" id="IPR006146">
    <property type="entry name" value="5'-Nucleotdase_CS"/>
</dbReference>
<dbReference type="InterPro" id="IPR008334">
    <property type="entry name" value="5'-Nucleotdase_C"/>
</dbReference>
<dbReference type="GO" id="GO:0030288">
    <property type="term" value="C:outer membrane-bounded periplasmic space"/>
    <property type="evidence" value="ECO:0007669"/>
    <property type="project" value="TreeGrafter"/>
</dbReference>
<gene>
    <name evidence="7" type="ORF">OMES3154_00023</name>
</gene>
<dbReference type="InterPro" id="IPR029052">
    <property type="entry name" value="Metallo-depent_PP-like"/>
</dbReference>
<dbReference type="AlphaFoldDB" id="A0A6I8MBB7"/>
<evidence type="ECO:0000313" key="8">
    <source>
        <dbReference type="Proteomes" id="UP000419017"/>
    </source>
</evidence>
<sequence length="595" mass="66308">MKKSLFLAILPFLASVSFSSKPLDLNILHINDHHSHLEPIELDFKIEGKKTRVKIGGYPEVVSIIKNLKKEHKNTLVLHAGDAITGTLYFTLFRGSADAKLMNLTGFDYFTLGNHEFDAGNEGLKKFLDYLDVPVLSANVLPQKGSILENYWKPYAIKEIDGEKVGIIGLDVVKKTKESSSPGKDIVFTDEIETSQKYADILKEKGVNKIILLSHGGAYKNFEIAQKVSGIDVIITGDTHHLFGNDEMRNFNLPVVSEYPTKFTSLSGEPVYVVEAWEYSKLVGDLFVKFNKDGIVEKVEAKPVIPYHLDSSFRRKDENGKKYIPEGAERENILKILNSTKTFKVAKADKEAKEILEKYQKEKEVLGGQVVGVIKGSVMPGGSANRIPNSANEKGSVATRFVAETMLTQMRSFGENAKIDLTIQNSGGVRQDITPGEMTFNDAYTLLPFGNTLFMFDMSGEEVKQVLEDALEFALVGGSTGAFPYGAGIRYEANQYKDKNGKRLVKVEVQDAKTGVWNEIVDNKMYKVGTNAYVAGGKDGYTTFGRIQKERGGEDTYLPDAESLIKFIQLNKDFKTYTDSNVIFHFDINNEVKKK</sequence>
<feature type="domain" description="Calcineurin-like phosphoesterase" evidence="5">
    <location>
        <begin position="26"/>
        <end position="241"/>
    </location>
</feature>
<dbReference type="Gene3D" id="3.90.780.10">
    <property type="entry name" value="5'-Nucleotidase, C-terminal domain"/>
    <property type="match status" value="1"/>
</dbReference>
<keyword evidence="4" id="KW-0378">Hydrolase</keyword>
<reference evidence="7 8" key="1">
    <citation type="submission" date="2019-10" db="EMBL/GenBank/DDBJ databases">
        <authorList>
            <person name="Blom J."/>
        </authorList>
    </citation>
    <scope>NUCLEOTIDE SEQUENCE [LARGE SCALE GENOMIC DNA]</scope>
    <source>
        <strain evidence="7 8">ES3154-GLU</strain>
    </source>
</reference>
<dbReference type="Proteomes" id="UP000419017">
    <property type="component" value="Unassembled WGS sequence"/>
</dbReference>
<dbReference type="GO" id="GO:0008768">
    <property type="term" value="F:UDP-sugar diphosphatase activity"/>
    <property type="evidence" value="ECO:0007669"/>
    <property type="project" value="TreeGrafter"/>
</dbReference>
<dbReference type="GO" id="GO:0000166">
    <property type="term" value="F:nucleotide binding"/>
    <property type="evidence" value="ECO:0007669"/>
    <property type="project" value="UniProtKB-KW"/>
</dbReference>
<dbReference type="SUPFAM" id="SSF55816">
    <property type="entry name" value="5'-nucleotidase (syn. UDP-sugar hydrolase), C-terminal domain"/>
    <property type="match status" value="1"/>
</dbReference>
<dbReference type="GO" id="GO:0008253">
    <property type="term" value="F:5'-nucleotidase activity"/>
    <property type="evidence" value="ECO:0007669"/>
    <property type="project" value="InterPro"/>
</dbReference>
<accession>A0A6I8MBB7</accession>
<evidence type="ECO:0000256" key="1">
    <source>
        <dbReference type="ARBA" id="ARBA00022723"/>
    </source>
</evidence>
<dbReference type="InterPro" id="IPR006420">
    <property type="entry name" value="NadN"/>
</dbReference>
<dbReference type="SUPFAM" id="SSF56300">
    <property type="entry name" value="Metallo-dependent phosphatases"/>
    <property type="match status" value="1"/>
</dbReference>
<name>A0A6I8MBB7_9FUSO</name>
<dbReference type="Gene3D" id="3.60.21.10">
    <property type="match status" value="1"/>
</dbReference>
<dbReference type="NCBIfam" id="TIGR01530">
    <property type="entry name" value="nadN"/>
    <property type="match status" value="1"/>
</dbReference>
<keyword evidence="8" id="KW-1185">Reference proteome</keyword>
<dbReference type="Pfam" id="PF00149">
    <property type="entry name" value="Metallophos"/>
    <property type="match status" value="1"/>
</dbReference>
<dbReference type="PANTHER" id="PTHR11575:SF46">
    <property type="entry name" value="PROTEIN USHA"/>
    <property type="match status" value="1"/>
</dbReference>
<dbReference type="GO" id="GO:0009166">
    <property type="term" value="P:nucleotide catabolic process"/>
    <property type="evidence" value="ECO:0007669"/>
    <property type="project" value="InterPro"/>
</dbReference>
<evidence type="ECO:0000313" key="7">
    <source>
        <dbReference type="EMBL" id="VWL84775.1"/>
    </source>
</evidence>
<dbReference type="PROSITE" id="PS00785">
    <property type="entry name" value="5_NUCLEOTIDASE_1"/>
    <property type="match status" value="1"/>
</dbReference>